<dbReference type="EMBL" id="PQGG01000016">
    <property type="protein sequence ID" value="POP53429.1"/>
    <property type="molecule type" value="Genomic_DNA"/>
</dbReference>
<sequence>MPAEEDYPKNPNYGRGRYRRRIRLTNIGNTVSGELEDTNHAFRCTVSHDGHYVTNIDSDVLRIPFDTCPGASEPIRKLIGLPLCEDIQDLIPHTDAGGNCTHLLDLVLMAIRHARRQQTEWFYDICIEDQIGDEAARSEIYLNGELSHRWEACNWEITAPENLAGKVLYKGFSKWASAEFSGDLKEAAFALQKGYFVSSARRYNINTQAGQAALEHADVMQGVCYSYSSPQIEKAKRTADSARDFSDCPEELLTFRDPTLI</sequence>
<evidence type="ECO:0000313" key="1">
    <source>
        <dbReference type="EMBL" id="POP53429.1"/>
    </source>
</evidence>
<dbReference type="AlphaFoldDB" id="A0A2S4HHK9"/>
<dbReference type="Pfam" id="PF11136">
    <property type="entry name" value="DUF2889"/>
    <property type="match status" value="1"/>
</dbReference>
<evidence type="ECO:0008006" key="3">
    <source>
        <dbReference type="Google" id="ProtNLM"/>
    </source>
</evidence>
<accession>A0A2S4HHK9</accession>
<dbReference type="RefSeq" id="WP_103683824.1">
    <property type="nucleotide sequence ID" value="NZ_PQGG01000016.1"/>
</dbReference>
<dbReference type="InterPro" id="IPR021312">
    <property type="entry name" value="DUF2889"/>
</dbReference>
<organism evidence="1 2">
    <name type="scientific">Zhongshania marina</name>
    <dbReference type="NCBI Taxonomy" id="2304603"/>
    <lineage>
        <taxon>Bacteria</taxon>
        <taxon>Pseudomonadati</taxon>
        <taxon>Pseudomonadota</taxon>
        <taxon>Gammaproteobacteria</taxon>
        <taxon>Cellvibrionales</taxon>
        <taxon>Spongiibacteraceae</taxon>
        <taxon>Zhongshania</taxon>
    </lineage>
</organism>
<dbReference type="OrthoDB" id="7058534at2"/>
<name>A0A2S4HHK9_9GAMM</name>
<comment type="caution">
    <text evidence="1">The sequence shown here is derived from an EMBL/GenBank/DDBJ whole genome shotgun (WGS) entry which is preliminary data.</text>
</comment>
<evidence type="ECO:0000313" key="2">
    <source>
        <dbReference type="Proteomes" id="UP000237222"/>
    </source>
</evidence>
<reference evidence="1" key="1">
    <citation type="submission" date="2018-01" db="EMBL/GenBank/DDBJ databases">
        <authorList>
            <person name="Yu X.-D."/>
        </authorList>
    </citation>
    <scope>NUCLEOTIDE SEQUENCE</scope>
    <source>
        <strain evidence="1">ZX-21</strain>
    </source>
</reference>
<gene>
    <name evidence="1" type="ORF">C0068_07235</name>
</gene>
<protein>
    <recommendedName>
        <fullName evidence="3">DUF2889 domain-containing protein</fullName>
    </recommendedName>
</protein>
<dbReference type="Proteomes" id="UP000237222">
    <property type="component" value="Unassembled WGS sequence"/>
</dbReference>
<proteinExistence type="predicted"/>